<name>A0AAV0N891_9ROSI</name>
<dbReference type="EMBL" id="CAMGYJ010000008">
    <property type="protein sequence ID" value="CAI0454795.1"/>
    <property type="molecule type" value="Genomic_DNA"/>
</dbReference>
<accession>A0AAV0N891</accession>
<gene>
    <name evidence="1" type="ORF">LITE_LOCUS32113</name>
</gene>
<protein>
    <submittedName>
        <fullName evidence="1">Uncharacterized protein</fullName>
    </submittedName>
</protein>
<dbReference type="AlphaFoldDB" id="A0AAV0N891"/>
<evidence type="ECO:0000313" key="1">
    <source>
        <dbReference type="EMBL" id="CAI0454795.1"/>
    </source>
</evidence>
<evidence type="ECO:0000313" key="2">
    <source>
        <dbReference type="Proteomes" id="UP001154282"/>
    </source>
</evidence>
<proteinExistence type="predicted"/>
<comment type="caution">
    <text evidence="1">The sequence shown here is derived from an EMBL/GenBank/DDBJ whole genome shotgun (WGS) entry which is preliminary data.</text>
</comment>
<keyword evidence="2" id="KW-1185">Reference proteome</keyword>
<sequence length="80" mass="8961">MECLDELSIEHLPLRSSHEQAVIQMAIYITAGRGGEKKGSKEITTLQTSIHFLMLWNGRNDAPESYAKHIAMPLGKIQEP</sequence>
<dbReference type="Proteomes" id="UP001154282">
    <property type="component" value="Unassembled WGS sequence"/>
</dbReference>
<reference evidence="1" key="1">
    <citation type="submission" date="2022-08" db="EMBL/GenBank/DDBJ databases">
        <authorList>
            <person name="Gutierrez-Valencia J."/>
        </authorList>
    </citation>
    <scope>NUCLEOTIDE SEQUENCE</scope>
</reference>
<organism evidence="1 2">
    <name type="scientific">Linum tenue</name>
    <dbReference type="NCBI Taxonomy" id="586396"/>
    <lineage>
        <taxon>Eukaryota</taxon>
        <taxon>Viridiplantae</taxon>
        <taxon>Streptophyta</taxon>
        <taxon>Embryophyta</taxon>
        <taxon>Tracheophyta</taxon>
        <taxon>Spermatophyta</taxon>
        <taxon>Magnoliopsida</taxon>
        <taxon>eudicotyledons</taxon>
        <taxon>Gunneridae</taxon>
        <taxon>Pentapetalae</taxon>
        <taxon>rosids</taxon>
        <taxon>fabids</taxon>
        <taxon>Malpighiales</taxon>
        <taxon>Linaceae</taxon>
        <taxon>Linum</taxon>
    </lineage>
</organism>